<dbReference type="Proteomes" id="UP001163321">
    <property type="component" value="Chromosome 9"/>
</dbReference>
<evidence type="ECO:0000313" key="1">
    <source>
        <dbReference type="EMBL" id="KAI9905392.1"/>
    </source>
</evidence>
<reference evidence="1 2" key="1">
    <citation type="journal article" date="2022" name="bioRxiv">
        <title>The genome of the oomycete Peronosclerospora sorghi, a cosmopolitan pathogen of maize and sorghum, is inflated with dispersed pseudogenes.</title>
        <authorList>
            <person name="Fletcher K."/>
            <person name="Martin F."/>
            <person name="Isakeit T."/>
            <person name="Cavanaugh K."/>
            <person name="Magill C."/>
            <person name="Michelmore R."/>
        </authorList>
    </citation>
    <scope>NUCLEOTIDE SEQUENCE [LARGE SCALE GENOMIC DNA]</scope>
    <source>
        <strain evidence="1">P6</strain>
    </source>
</reference>
<name>A0ACC0VG13_9STRA</name>
<proteinExistence type="predicted"/>
<accession>A0ACC0VG13</accession>
<gene>
    <name evidence="1" type="ORF">PsorP6_014444</name>
</gene>
<evidence type="ECO:0000313" key="2">
    <source>
        <dbReference type="Proteomes" id="UP001163321"/>
    </source>
</evidence>
<keyword evidence="2" id="KW-1185">Reference proteome</keyword>
<dbReference type="EMBL" id="CM047588">
    <property type="protein sequence ID" value="KAI9905392.1"/>
    <property type="molecule type" value="Genomic_DNA"/>
</dbReference>
<comment type="caution">
    <text evidence="1">The sequence shown here is derived from an EMBL/GenBank/DDBJ whole genome shotgun (WGS) entry which is preliminary data.</text>
</comment>
<organism evidence="1 2">
    <name type="scientific">Peronosclerospora sorghi</name>
    <dbReference type="NCBI Taxonomy" id="230839"/>
    <lineage>
        <taxon>Eukaryota</taxon>
        <taxon>Sar</taxon>
        <taxon>Stramenopiles</taxon>
        <taxon>Oomycota</taxon>
        <taxon>Peronosporomycetes</taxon>
        <taxon>Peronosporales</taxon>
        <taxon>Peronosporaceae</taxon>
        <taxon>Peronosclerospora</taxon>
    </lineage>
</organism>
<protein>
    <submittedName>
        <fullName evidence="1">Uncharacterized protein</fullName>
    </submittedName>
</protein>
<sequence length="212" mass="23756">MVASGPAASVSCHWSNSVNTIVNVLLEMEHEEMELNFHVGDALVALGRDALGTSETAHNPPQDRVLLERVLSRGDDSRHLKQRRKATILLLCMCAVGLTTVRTSPSWKLVFQSPSVVVNLFSNWPADIVNGKISRELQARALEIPIRHDVRKVFFCVPLLMRVCSDRENIEVKTYWELEDDNQAPVRSVGGDTSSDETRADDTMDECSLVWR</sequence>